<evidence type="ECO:0000259" key="1">
    <source>
        <dbReference type="PROSITE" id="PS50181"/>
    </source>
</evidence>
<protein>
    <recommendedName>
        <fullName evidence="1">F-box domain-containing protein</fullName>
    </recommendedName>
</protein>
<dbReference type="PANTHER" id="PTHR31900:SF32">
    <property type="entry name" value="F-BOX_RNI_FBD-LIKE DOMAIN PROTEIN"/>
    <property type="match status" value="1"/>
</dbReference>
<dbReference type="Pfam" id="PF23622">
    <property type="entry name" value="LRR_At1g61320_AtMIF1"/>
    <property type="match status" value="1"/>
</dbReference>
<gene>
    <name evidence="2" type="ORF">CASFOL_028741</name>
</gene>
<dbReference type="InterPro" id="IPR055357">
    <property type="entry name" value="LRR_At1g61320_AtMIF1"/>
</dbReference>
<dbReference type="InterPro" id="IPR001810">
    <property type="entry name" value="F-box_dom"/>
</dbReference>
<proteinExistence type="predicted"/>
<dbReference type="AlphaFoldDB" id="A0ABD3CCU8"/>
<dbReference type="InterPro" id="IPR053781">
    <property type="entry name" value="F-box_AtFBL13-like"/>
</dbReference>
<accession>A0ABD3CCU8</accession>
<evidence type="ECO:0000313" key="2">
    <source>
        <dbReference type="EMBL" id="KAL3627378.1"/>
    </source>
</evidence>
<dbReference type="SUPFAM" id="SSF81383">
    <property type="entry name" value="F-box domain"/>
    <property type="match status" value="1"/>
</dbReference>
<dbReference type="PROSITE" id="PS50181">
    <property type="entry name" value="FBOX"/>
    <property type="match status" value="1"/>
</dbReference>
<dbReference type="Proteomes" id="UP001632038">
    <property type="component" value="Unassembled WGS sequence"/>
</dbReference>
<reference evidence="3" key="1">
    <citation type="journal article" date="2024" name="IScience">
        <title>Strigolactones Initiate the Formation of Haustorium-like Structures in Castilleja.</title>
        <authorList>
            <person name="Buerger M."/>
            <person name="Peterson D."/>
            <person name="Chory J."/>
        </authorList>
    </citation>
    <scope>NUCLEOTIDE SEQUENCE [LARGE SCALE GENOMIC DNA]</scope>
</reference>
<comment type="caution">
    <text evidence="2">The sequence shown here is derived from an EMBL/GenBank/DDBJ whole genome shotgun (WGS) entry which is preliminary data.</text>
</comment>
<sequence length="456" mass="51242">MFLSNKRIKETPSDRLSELPDSLIIHILSFLEVKQSAITAVLSKRWLNLWRESPRLVFKEMSNLPDKIRDFVGTVNRALLVLSGGRNCLKTFDIRFVYKNIYCSDVDVWLEFAIRKNVKKLILKLGSTRSPILDVYSLPQMMFHNSSLKYLVLQVCVVAPQRKIEWQSLIRLTIARVELQNHVIEKILSGCPVLYYLSILGCWGFNHLEVESKSLHKLLVCNLKNGHNQNKPFLRISAPYVHTLGVALNAKRRKLSLGNTSSLVKAGIVFTKSRLDTDSEVVDNAKELLEKIRHVKLVEMRGCCSQVLSSLAMTGYQFPQSARTDLVVKDRTEKHSVHGILGLLESSPNLEALVIEGRILEKEPIICQDPKGDLSCDLLHLKTITFKNFVNPALCGEPMLTLAQILLNKTPALERMNIIGIDVTSSPTPALGEPSKIAQTLLSYPKSSAKAVIILT</sequence>
<keyword evidence="3" id="KW-1185">Reference proteome</keyword>
<dbReference type="Pfam" id="PF00646">
    <property type="entry name" value="F-box"/>
    <property type="match status" value="1"/>
</dbReference>
<organism evidence="2 3">
    <name type="scientific">Castilleja foliolosa</name>
    <dbReference type="NCBI Taxonomy" id="1961234"/>
    <lineage>
        <taxon>Eukaryota</taxon>
        <taxon>Viridiplantae</taxon>
        <taxon>Streptophyta</taxon>
        <taxon>Embryophyta</taxon>
        <taxon>Tracheophyta</taxon>
        <taxon>Spermatophyta</taxon>
        <taxon>Magnoliopsida</taxon>
        <taxon>eudicotyledons</taxon>
        <taxon>Gunneridae</taxon>
        <taxon>Pentapetalae</taxon>
        <taxon>asterids</taxon>
        <taxon>lamiids</taxon>
        <taxon>Lamiales</taxon>
        <taxon>Orobanchaceae</taxon>
        <taxon>Pedicularideae</taxon>
        <taxon>Castillejinae</taxon>
        <taxon>Castilleja</taxon>
    </lineage>
</organism>
<dbReference type="Gene3D" id="1.20.1280.50">
    <property type="match status" value="1"/>
</dbReference>
<dbReference type="CDD" id="cd22160">
    <property type="entry name" value="F-box_AtFBL13-like"/>
    <property type="match status" value="1"/>
</dbReference>
<name>A0ABD3CCU8_9LAMI</name>
<dbReference type="PANTHER" id="PTHR31900">
    <property type="entry name" value="F-BOX/RNI SUPERFAMILY PROTEIN-RELATED"/>
    <property type="match status" value="1"/>
</dbReference>
<dbReference type="InterPro" id="IPR050232">
    <property type="entry name" value="FBL13/AtMIF1-like"/>
</dbReference>
<feature type="domain" description="F-box" evidence="1">
    <location>
        <begin position="13"/>
        <end position="61"/>
    </location>
</feature>
<dbReference type="InterPro" id="IPR036047">
    <property type="entry name" value="F-box-like_dom_sf"/>
</dbReference>
<evidence type="ECO:0000313" key="3">
    <source>
        <dbReference type="Proteomes" id="UP001632038"/>
    </source>
</evidence>
<dbReference type="EMBL" id="JAVIJP010000039">
    <property type="protein sequence ID" value="KAL3627378.1"/>
    <property type="molecule type" value="Genomic_DNA"/>
</dbReference>
<dbReference type="SUPFAM" id="SSF52047">
    <property type="entry name" value="RNI-like"/>
    <property type="match status" value="1"/>
</dbReference>